<proteinExistence type="predicted"/>
<dbReference type="Gene3D" id="2.40.10.120">
    <property type="match status" value="1"/>
</dbReference>
<keyword evidence="3" id="KW-0732">Signal</keyword>
<feature type="compositionally biased region" description="Low complexity" evidence="2">
    <location>
        <begin position="405"/>
        <end position="419"/>
    </location>
</feature>
<evidence type="ECO:0000313" key="6">
    <source>
        <dbReference type="Proteomes" id="UP000324233"/>
    </source>
</evidence>
<feature type="chain" id="PRO_5023118762" evidence="3">
    <location>
        <begin position="18"/>
        <end position="566"/>
    </location>
</feature>
<dbReference type="InterPro" id="IPR013766">
    <property type="entry name" value="Thioredoxin_domain"/>
</dbReference>
<dbReference type="Proteomes" id="UP000324233">
    <property type="component" value="Chromosome"/>
</dbReference>
<dbReference type="Pfam" id="PF13365">
    <property type="entry name" value="Trypsin_2"/>
    <property type="match status" value="1"/>
</dbReference>
<dbReference type="PANTHER" id="PTHR43601:SF3">
    <property type="entry name" value="THIOREDOXIN, MITOCHONDRIAL"/>
    <property type="match status" value="1"/>
</dbReference>
<dbReference type="SUPFAM" id="SSF50494">
    <property type="entry name" value="Trypsin-like serine proteases"/>
    <property type="match status" value="1"/>
</dbReference>
<reference evidence="5 6" key="1">
    <citation type="submission" date="2019-08" db="EMBL/GenBank/DDBJ databases">
        <title>Deep-cultivation of Planctomycetes and their phenomic and genomic characterization uncovers novel biology.</title>
        <authorList>
            <person name="Wiegand S."/>
            <person name="Jogler M."/>
            <person name="Boedeker C."/>
            <person name="Pinto D."/>
            <person name="Vollmers J."/>
            <person name="Rivas-Marin E."/>
            <person name="Kohn T."/>
            <person name="Peeters S.H."/>
            <person name="Heuer A."/>
            <person name="Rast P."/>
            <person name="Oberbeckmann S."/>
            <person name="Bunk B."/>
            <person name="Jeske O."/>
            <person name="Meyerdierks A."/>
            <person name="Storesund J.E."/>
            <person name="Kallscheuer N."/>
            <person name="Luecker S."/>
            <person name="Lage O.M."/>
            <person name="Pohl T."/>
            <person name="Merkel B.J."/>
            <person name="Hornburger P."/>
            <person name="Mueller R.-W."/>
            <person name="Bruemmer F."/>
            <person name="Labrenz M."/>
            <person name="Spormann A.M."/>
            <person name="Op den Camp H."/>
            <person name="Overmann J."/>
            <person name="Amann R."/>
            <person name="Jetten M.S.M."/>
            <person name="Mascher T."/>
            <person name="Medema M.H."/>
            <person name="Devos D.P."/>
            <person name="Kaster A.-K."/>
            <person name="Ovreas L."/>
            <person name="Rohde M."/>
            <person name="Galperin M.Y."/>
            <person name="Jogler C."/>
        </authorList>
    </citation>
    <scope>NUCLEOTIDE SEQUENCE [LARGE SCALE GENOMIC DNA]</scope>
    <source>
        <strain evidence="5 6">OJF2</strain>
    </source>
</reference>
<feature type="region of interest" description="Disordered" evidence="2">
    <location>
        <begin position="445"/>
        <end position="566"/>
    </location>
</feature>
<dbReference type="EMBL" id="CP042997">
    <property type="protein sequence ID" value="QEH37177.1"/>
    <property type="molecule type" value="Genomic_DNA"/>
</dbReference>
<evidence type="ECO:0000256" key="1">
    <source>
        <dbReference type="ARBA" id="ARBA00023284"/>
    </source>
</evidence>
<dbReference type="PROSITE" id="PS00194">
    <property type="entry name" value="THIOREDOXIN_1"/>
    <property type="match status" value="1"/>
</dbReference>
<evidence type="ECO:0000313" key="5">
    <source>
        <dbReference type="EMBL" id="QEH37177.1"/>
    </source>
</evidence>
<accession>A0A5B9W9R0</accession>
<protein>
    <submittedName>
        <fullName evidence="5">Thioredoxin</fullName>
    </submittedName>
</protein>
<dbReference type="Gene3D" id="3.40.30.10">
    <property type="entry name" value="Glutaredoxin"/>
    <property type="match status" value="1"/>
</dbReference>
<gene>
    <name evidence="5" type="primary">trxA_2</name>
    <name evidence="5" type="ORF">OJF2_57640</name>
</gene>
<evidence type="ECO:0000259" key="4">
    <source>
        <dbReference type="PROSITE" id="PS51352"/>
    </source>
</evidence>
<keyword evidence="1" id="KW-0676">Redox-active center</keyword>
<dbReference type="InterPro" id="IPR017937">
    <property type="entry name" value="Thioredoxin_CS"/>
</dbReference>
<feature type="compositionally biased region" description="Acidic residues" evidence="2">
    <location>
        <begin position="121"/>
        <end position="135"/>
    </location>
</feature>
<dbReference type="InterPro" id="IPR009003">
    <property type="entry name" value="Peptidase_S1_PA"/>
</dbReference>
<dbReference type="KEGG" id="agv:OJF2_57640"/>
<dbReference type="RefSeq" id="WP_148596776.1">
    <property type="nucleotide sequence ID" value="NZ_CP042997.1"/>
</dbReference>
<evidence type="ECO:0000256" key="2">
    <source>
        <dbReference type="SAM" id="MobiDB-lite"/>
    </source>
</evidence>
<dbReference type="InterPro" id="IPR036249">
    <property type="entry name" value="Thioredoxin-like_sf"/>
</dbReference>
<dbReference type="Pfam" id="PF00085">
    <property type="entry name" value="Thioredoxin"/>
    <property type="match status" value="1"/>
</dbReference>
<feature type="region of interest" description="Disordered" evidence="2">
    <location>
        <begin position="104"/>
        <end position="171"/>
    </location>
</feature>
<dbReference type="AlphaFoldDB" id="A0A5B9W9R0"/>
<organism evidence="5 6">
    <name type="scientific">Aquisphaera giovannonii</name>
    <dbReference type="NCBI Taxonomy" id="406548"/>
    <lineage>
        <taxon>Bacteria</taxon>
        <taxon>Pseudomonadati</taxon>
        <taxon>Planctomycetota</taxon>
        <taxon>Planctomycetia</taxon>
        <taxon>Isosphaerales</taxon>
        <taxon>Isosphaeraceae</taxon>
        <taxon>Aquisphaera</taxon>
    </lineage>
</organism>
<feature type="signal peptide" evidence="3">
    <location>
        <begin position="1"/>
        <end position="17"/>
    </location>
</feature>
<sequence precursor="true">MSLAPLLVALAAATASAAPSSGPVLLDFHAEWCPPCRQMRPVVAQLVDKGYPIRSVDIDKHPELAEKYGVSAVPTFVVIDRAGNELGRSKGSQPASQLAQLYNQARAKAHPPAGPRAHAQEDEDGGDAEAEEGADDVPPARTNAALVANDEEPAEDPKARTESEEEAEVAAAFRNPRPWETVVRIRVESKGSIGFGSGTVIHSTADEAIILTCAHIFKLDGQRQASPDRFPRPISVDLFDGKLHGESPQTVHFVERVPGKAIDYDFDLDVGLIRIRPGRKLPASRVVPAHWKPQARFAMMSVGCSEGHDATPMPTMIINPKMRGLSGHQAYEAIECLKAPKQGRSGGGLYTTDGYLAGVCNFAEPRGDHGLYATPDSIYSILDRNRLTELYAPVGGRGDTLLASRGGQARPQARGGAAPITVARGQSPDGLEEHRVPDPEFLHIKVPATRQASGGKDGSTWRMARSPGNAARQQVAKLTTPEPIDGPRQTEINIDPSVGGGHIATEDPTDESGPGGQPARASKINTEDVPAAPVAARPSPAPAGNKSGWRPSRELEGSSASGPSNR</sequence>
<dbReference type="PANTHER" id="PTHR43601">
    <property type="entry name" value="THIOREDOXIN, MITOCHONDRIAL"/>
    <property type="match status" value="1"/>
</dbReference>
<name>A0A5B9W9R0_9BACT</name>
<dbReference type="SUPFAM" id="SSF52833">
    <property type="entry name" value="Thioredoxin-like"/>
    <property type="match status" value="1"/>
</dbReference>
<dbReference type="OrthoDB" id="8560253at2"/>
<dbReference type="GO" id="GO:0045454">
    <property type="term" value="P:cell redox homeostasis"/>
    <property type="evidence" value="ECO:0007669"/>
    <property type="project" value="TreeGrafter"/>
</dbReference>
<feature type="domain" description="Thioredoxin" evidence="4">
    <location>
        <begin position="4"/>
        <end position="107"/>
    </location>
</feature>
<evidence type="ECO:0000256" key="3">
    <source>
        <dbReference type="SAM" id="SignalP"/>
    </source>
</evidence>
<dbReference type="PROSITE" id="PS51352">
    <property type="entry name" value="THIOREDOXIN_2"/>
    <property type="match status" value="1"/>
</dbReference>
<dbReference type="CDD" id="cd02947">
    <property type="entry name" value="TRX_family"/>
    <property type="match status" value="1"/>
</dbReference>
<keyword evidence="6" id="KW-1185">Reference proteome</keyword>
<feature type="region of interest" description="Disordered" evidence="2">
    <location>
        <begin position="404"/>
        <end position="432"/>
    </location>
</feature>